<keyword evidence="16" id="KW-1185">Reference proteome</keyword>
<dbReference type="CDD" id="cd00056">
    <property type="entry name" value="ENDO3c"/>
    <property type="match status" value="1"/>
</dbReference>
<dbReference type="EC" id="4.2.99.18" evidence="3"/>
<evidence type="ECO:0000256" key="3">
    <source>
        <dbReference type="ARBA" id="ARBA00012720"/>
    </source>
</evidence>
<evidence type="ECO:0000256" key="7">
    <source>
        <dbReference type="ARBA" id="ARBA00023239"/>
    </source>
</evidence>
<evidence type="ECO:0000313" key="16">
    <source>
        <dbReference type="Proteomes" id="UP000285301"/>
    </source>
</evidence>
<dbReference type="Gene3D" id="1.10.340.30">
    <property type="entry name" value="Hypothetical protein, domain 2"/>
    <property type="match status" value="1"/>
</dbReference>
<dbReference type="GO" id="GO:0003684">
    <property type="term" value="F:damaged DNA binding"/>
    <property type="evidence" value="ECO:0007669"/>
    <property type="project" value="InterPro"/>
</dbReference>
<keyword evidence="10" id="KW-0326">Glycosidase</keyword>
<evidence type="ECO:0000313" key="15">
    <source>
        <dbReference type="EMBL" id="RWS17718.1"/>
    </source>
</evidence>
<evidence type="ECO:0000256" key="13">
    <source>
        <dbReference type="ARBA" id="ARBA00073127"/>
    </source>
</evidence>
<comment type="catalytic activity">
    <reaction evidence="12">
        <text>2'-deoxyribonucleotide-(2'-deoxyribose 5'-phosphate)-2'-deoxyribonucleotide-DNA = a 3'-end 2'-deoxyribonucleotide-(2,3-dehydro-2,3-deoxyribose 5'-phosphate)-DNA + a 5'-end 5'-phospho-2'-deoxyribonucleoside-DNA + H(+)</text>
        <dbReference type="Rhea" id="RHEA:66592"/>
        <dbReference type="Rhea" id="RHEA-COMP:13180"/>
        <dbReference type="Rhea" id="RHEA-COMP:16897"/>
        <dbReference type="Rhea" id="RHEA-COMP:17067"/>
        <dbReference type="ChEBI" id="CHEBI:15378"/>
        <dbReference type="ChEBI" id="CHEBI:136412"/>
        <dbReference type="ChEBI" id="CHEBI:157695"/>
        <dbReference type="ChEBI" id="CHEBI:167181"/>
        <dbReference type="EC" id="4.2.99.18"/>
    </reaction>
</comment>
<sequence>MRGSLCAAVTELNLPLTLASGQAFRWRKRAHADVWFGVIGKLVFNLEQCVDKQTIEWTVLNHVSRDGNKCKKLDSTNINELLTDYFNLNYSLSDLYEHWSRCDENFAAIAPKFTGVRVLRQQPEENLFSFICSSNNNIQRISKMIESLCQNYGEFLLTDDEFGDIHAFPDIKSLCNENLEQELRKLGFGYRSKYIANCAKMIASKSEQWLQELRHKCYEDARNELIALPGIGPKVADCICLMSLDKSEAIPVDTHIWQIATKIYLPHLKRNKSLTDKAYKEIGDFFRSRFGTNAGWAHNVLFCSDLRQFKNS</sequence>
<comment type="similarity">
    <text evidence="2">Belongs to the type-1 OGG1 family.</text>
</comment>
<dbReference type="SMART" id="SM00478">
    <property type="entry name" value="ENDO3c"/>
    <property type="match status" value="1"/>
</dbReference>
<dbReference type="SUPFAM" id="SSF48150">
    <property type="entry name" value="DNA-glycosylase"/>
    <property type="match status" value="1"/>
</dbReference>
<dbReference type="FunFam" id="1.10.340.30:FF:000006">
    <property type="entry name" value="N-glycosylase/DNA lyase isoform X2"/>
    <property type="match status" value="1"/>
</dbReference>
<evidence type="ECO:0000256" key="4">
    <source>
        <dbReference type="ARBA" id="ARBA00022763"/>
    </source>
</evidence>
<dbReference type="InterPro" id="IPR012904">
    <property type="entry name" value="OGG_N"/>
</dbReference>
<evidence type="ECO:0000256" key="11">
    <source>
        <dbReference type="ARBA" id="ARBA00025652"/>
    </source>
</evidence>
<dbReference type="OrthoDB" id="238681at2759"/>
<dbReference type="Gene3D" id="1.10.1670.10">
    <property type="entry name" value="Helix-hairpin-Helix base-excision DNA repair enzymes (C-terminal)"/>
    <property type="match status" value="1"/>
</dbReference>
<evidence type="ECO:0000256" key="12">
    <source>
        <dbReference type="ARBA" id="ARBA00044632"/>
    </source>
</evidence>
<dbReference type="SUPFAM" id="SSF55945">
    <property type="entry name" value="TATA-box binding protein-like"/>
    <property type="match status" value="1"/>
</dbReference>
<dbReference type="GO" id="GO:0034039">
    <property type="term" value="F:8-oxo-7,8-dihydroguanine DNA N-glycosylase activity"/>
    <property type="evidence" value="ECO:0007669"/>
    <property type="project" value="TreeGrafter"/>
</dbReference>
<evidence type="ECO:0000256" key="5">
    <source>
        <dbReference type="ARBA" id="ARBA00022801"/>
    </source>
</evidence>
<dbReference type="Proteomes" id="UP000285301">
    <property type="component" value="Unassembled WGS sequence"/>
</dbReference>
<evidence type="ECO:0000256" key="9">
    <source>
        <dbReference type="ARBA" id="ARBA00023268"/>
    </source>
</evidence>
<dbReference type="EMBL" id="NCKU01000044">
    <property type="protein sequence ID" value="RWS17718.1"/>
    <property type="molecule type" value="Genomic_DNA"/>
</dbReference>
<dbReference type="GO" id="GO:0005634">
    <property type="term" value="C:nucleus"/>
    <property type="evidence" value="ECO:0007669"/>
    <property type="project" value="UniProtKB-SubCell"/>
</dbReference>
<dbReference type="PANTHER" id="PTHR10242">
    <property type="entry name" value="8-OXOGUANINE DNA GLYCOSYLASE"/>
    <property type="match status" value="1"/>
</dbReference>
<evidence type="ECO:0000256" key="1">
    <source>
        <dbReference type="ARBA" id="ARBA00004123"/>
    </source>
</evidence>
<keyword evidence="8" id="KW-0539">Nucleus</keyword>
<dbReference type="PANTHER" id="PTHR10242:SF2">
    <property type="entry name" value="N-GLYCOSYLASE_DNA LYASE"/>
    <property type="match status" value="1"/>
</dbReference>
<organism evidence="15 16">
    <name type="scientific">Dinothrombium tinctorium</name>
    <dbReference type="NCBI Taxonomy" id="1965070"/>
    <lineage>
        <taxon>Eukaryota</taxon>
        <taxon>Metazoa</taxon>
        <taxon>Ecdysozoa</taxon>
        <taxon>Arthropoda</taxon>
        <taxon>Chelicerata</taxon>
        <taxon>Arachnida</taxon>
        <taxon>Acari</taxon>
        <taxon>Acariformes</taxon>
        <taxon>Trombidiformes</taxon>
        <taxon>Prostigmata</taxon>
        <taxon>Anystina</taxon>
        <taxon>Parasitengona</taxon>
        <taxon>Trombidioidea</taxon>
        <taxon>Trombidiidae</taxon>
        <taxon>Dinothrombium</taxon>
    </lineage>
</organism>
<dbReference type="STRING" id="1965070.A0A443RR46"/>
<evidence type="ECO:0000256" key="6">
    <source>
        <dbReference type="ARBA" id="ARBA00023204"/>
    </source>
</evidence>
<protein>
    <recommendedName>
        <fullName evidence="13">N-glycosylase/DNA lyase</fullName>
        <ecNumber evidence="3">4.2.99.18</ecNumber>
    </recommendedName>
</protein>
<dbReference type="GO" id="GO:0140078">
    <property type="term" value="F:class I DNA-(apurinic or apyrimidinic site) endonuclease activity"/>
    <property type="evidence" value="ECO:0007669"/>
    <property type="project" value="UniProtKB-EC"/>
</dbReference>
<dbReference type="FunFam" id="1.10.1670.10:FF:000005">
    <property type="entry name" value="N-glycosylase/DNA lyase OGG1"/>
    <property type="match status" value="1"/>
</dbReference>
<comment type="caution">
    <text evidence="15">The sequence shown here is derived from an EMBL/GenBank/DDBJ whole genome shotgun (WGS) entry which is preliminary data.</text>
</comment>
<evidence type="ECO:0000259" key="14">
    <source>
        <dbReference type="SMART" id="SM00478"/>
    </source>
</evidence>
<dbReference type="AlphaFoldDB" id="A0A443RR46"/>
<evidence type="ECO:0000256" key="10">
    <source>
        <dbReference type="ARBA" id="ARBA00023295"/>
    </source>
</evidence>
<dbReference type="InterPro" id="IPR003265">
    <property type="entry name" value="HhH-GPD_domain"/>
</dbReference>
<keyword evidence="4" id="KW-0227">DNA damage</keyword>
<dbReference type="Gene3D" id="3.30.310.40">
    <property type="match status" value="1"/>
</dbReference>
<accession>A0A443RR46</accession>
<proteinExistence type="inferred from homology"/>
<feature type="domain" description="HhH-GPD" evidence="14">
    <location>
        <begin position="132"/>
        <end position="306"/>
    </location>
</feature>
<dbReference type="Pfam" id="PF07934">
    <property type="entry name" value="OGG_N"/>
    <property type="match status" value="1"/>
</dbReference>
<keyword evidence="9" id="KW-0511">Multifunctional enzyme</keyword>
<reference evidence="15 16" key="1">
    <citation type="journal article" date="2018" name="Gigascience">
        <title>Genomes of trombidid mites reveal novel predicted allergens and laterally-transferred genes associated with secondary metabolism.</title>
        <authorList>
            <person name="Dong X."/>
            <person name="Chaisiri K."/>
            <person name="Xia D."/>
            <person name="Armstrong S.D."/>
            <person name="Fang Y."/>
            <person name="Donnelly M.J."/>
            <person name="Kadowaki T."/>
            <person name="McGarry J.W."/>
            <person name="Darby A.C."/>
            <person name="Makepeace B.L."/>
        </authorList>
    </citation>
    <scope>NUCLEOTIDE SEQUENCE [LARGE SCALE GENOMIC DNA]</scope>
    <source>
        <strain evidence="15">UoL-WK</strain>
    </source>
</reference>
<keyword evidence="7 15" id="KW-0456">Lyase</keyword>
<dbReference type="InterPro" id="IPR052054">
    <property type="entry name" value="Oxidative_DNA_repair_enzyme"/>
</dbReference>
<evidence type="ECO:0000256" key="2">
    <source>
        <dbReference type="ARBA" id="ARBA00010679"/>
    </source>
</evidence>
<comment type="function">
    <text evidence="11">DNA repair enzyme that incises DNA at 8-oxoG residues. Excises 7,8-dihydro-8-oxoguanine and 2,6-diamino-4-hydroxy-5-N-methylformamidopyrimidine (FAPY) from damaged DNA. Has a beta-lyase activity that nicks DNA 3' to the lesion.</text>
</comment>
<dbReference type="Pfam" id="PF00730">
    <property type="entry name" value="HhH-GPD"/>
    <property type="match status" value="1"/>
</dbReference>
<dbReference type="GO" id="GO:0006285">
    <property type="term" value="P:base-excision repair, AP site formation"/>
    <property type="evidence" value="ECO:0007669"/>
    <property type="project" value="TreeGrafter"/>
</dbReference>
<comment type="subcellular location">
    <subcellularLocation>
        <location evidence="1">Nucleus</location>
    </subcellularLocation>
</comment>
<dbReference type="InterPro" id="IPR023170">
    <property type="entry name" value="HhH_base_excis_C"/>
</dbReference>
<name>A0A443RR46_9ACAR</name>
<keyword evidence="5" id="KW-0378">Hydrolase</keyword>
<dbReference type="GO" id="GO:0006289">
    <property type="term" value="P:nucleotide-excision repair"/>
    <property type="evidence" value="ECO:0007669"/>
    <property type="project" value="InterPro"/>
</dbReference>
<dbReference type="InterPro" id="IPR011257">
    <property type="entry name" value="DNA_glycosylase"/>
</dbReference>
<gene>
    <name evidence="15" type="ORF">B4U79_13982</name>
</gene>
<keyword evidence="6" id="KW-0234">DNA repair</keyword>
<evidence type="ECO:0000256" key="8">
    <source>
        <dbReference type="ARBA" id="ARBA00023242"/>
    </source>
</evidence>